<protein>
    <submittedName>
        <fullName evidence="1">Uncharacterized protein</fullName>
    </submittedName>
</protein>
<keyword evidence="2" id="KW-1185">Reference proteome</keyword>
<dbReference type="Proteomes" id="UP001162992">
    <property type="component" value="Chromosome 14"/>
</dbReference>
<gene>
    <name evidence="1" type="ORF">O6H91_14G022400</name>
</gene>
<dbReference type="EMBL" id="CM055105">
    <property type="protein sequence ID" value="KAJ7530864.1"/>
    <property type="molecule type" value="Genomic_DNA"/>
</dbReference>
<accession>A0ACC2BM61</accession>
<organism evidence="1 2">
    <name type="scientific">Diphasiastrum complanatum</name>
    <name type="common">Issler's clubmoss</name>
    <name type="synonym">Lycopodium complanatum</name>
    <dbReference type="NCBI Taxonomy" id="34168"/>
    <lineage>
        <taxon>Eukaryota</taxon>
        <taxon>Viridiplantae</taxon>
        <taxon>Streptophyta</taxon>
        <taxon>Embryophyta</taxon>
        <taxon>Tracheophyta</taxon>
        <taxon>Lycopodiopsida</taxon>
        <taxon>Lycopodiales</taxon>
        <taxon>Lycopodiaceae</taxon>
        <taxon>Lycopodioideae</taxon>
        <taxon>Diphasiastrum</taxon>
    </lineage>
</organism>
<reference evidence="2" key="1">
    <citation type="journal article" date="2024" name="Proc. Natl. Acad. Sci. U.S.A.">
        <title>Extraordinary preservation of gene collinearity over three hundred million years revealed in homosporous lycophytes.</title>
        <authorList>
            <person name="Li C."/>
            <person name="Wickell D."/>
            <person name="Kuo L.Y."/>
            <person name="Chen X."/>
            <person name="Nie B."/>
            <person name="Liao X."/>
            <person name="Peng D."/>
            <person name="Ji J."/>
            <person name="Jenkins J."/>
            <person name="Williams M."/>
            <person name="Shu S."/>
            <person name="Plott C."/>
            <person name="Barry K."/>
            <person name="Rajasekar S."/>
            <person name="Grimwood J."/>
            <person name="Han X."/>
            <person name="Sun S."/>
            <person name="Hou Z."/>
            <person name="He W."/>
            <person name="Dai G."/>
            <person name="Sun C."/>
            <person name="Schmutz J."/>
            <person name="Leebens-Mack J.H."/>
            <person name="Li F.W."/>
            <person name="Wang L."/>
        </authorList>
    </citation>
    <scope>NUCLEOTIDE SEQUENCE [LARGE SCALE GENOMIC DNA]</scope>
    <source>
        <strain evidence="2">cv. PW_Plant_1</strain>
    </source>
</reference>
<comment type="caution">
    <text evidence="1">The sequence shown here is derived from an EMBL/GenBank/DDBJ whole genome shotgun (WGS) entry which is preliminary data.</text>
</comment>
<name>A0ACC2BM61_DIPCM</name>
<sequence>MEHPWIILLFVSPLIWVSAAQERLHGPSSDSTKFLSLGWNIAHATFYGGADGGGTMGGACGYGNLYTQGYGTATTALSTVLFNNGAMCGACYEIKCTNDPQWCLPGNPSTIVTATNFCPPCGLPNNNGGWCNVPLQHFDMSQPAFQRIALLKAGIVPVLYRRVACVKIGGVQFSINGNAWFYLVLVSNVGGNGVVTGVSIKGSNSAAWIRMQRNWGQNWSCGGGLGGQAISFQVWTDDGRTIIAYNVAPPNWQFGRSYWDPKLNF</sequence>
<proteinExistence type="predicted"/>
<evidence type="ECO:0000313" key="2">
    <source>
        <dbReference type="Proteomes" id="UP001162992"/>
    </source>
</evidence>
<evidence type="ECO:0000313" key="1">
    <source>
        <dbReference type="EMBL" id="KAJ7530864.1"/>
    </source>
</evidence>